<keyword evidence="1" id="KW-0175">Coiled coil</keyword>
<proteinExistence type="predicted"/>
<sequence>MEKNKKLRGEEIDIHLKKILNEMLNDGFALSPISRSVILKKLGLKSRSTLLLNNRAELIDNARITQLKNIGLDSTGKRKRKNLQEQLDYYKEKLEESEKEKEVLILKMAAIIYNLNAKGLDVEEIMIPLRI</sequence>
<organism evidence="2 3">
    <name type="scientific">Chryseobacterium pyrolae</name>
    <dbReference type="NCBI Taxonomy" id="2987481"/>
    <lineage>
        <taxon>Bacteria</taxon>
        <taxon>Pseudomonadati</taxon>
        <taxon>Bacteroidota</taxon>
        <taxon>Flavobacteriia</taxon>
        <taxon>Flavobacteriales</taxon>
        <taxon>Weeksellaceae</taxon>
        <taxon>Chryseobacterium group</taxon>
        <taxon>Chryseobacterium</taxon>
    </lineage>
</organism>
<dbReference type="EMBL" id="JANZQH010000011">
    <property type="protein sequence ID" value="MCT2409581.1"/>
    <property type="molecule type" value="Genomic_DNA"/>
</dbReference>
<evidence type="ECO:0000313" key="2">
    <source>
        <dbReference type="EMBL" id="MCT2409581.1"/>
    </source>
</evidence>
<reference evidence="2" key="1">
    <citation type="submission" date="2022-08" db="EMBL/GenBank/DDBJ databases">
        <title>Chryseobacterium antibioticum,isolated from the rhizosphere soil of Pyrola in Tibet.</title>
        <authorList>
            <person name="Kan Y."/>
        </authorList>
    </citation>
    <scope>NUCLEOTIDE SEQUENCE</scope>
    <source>
        <strain evidence="2">Pc2-12</strain>
    </source>
</reference>
<dbReference type="RefSeq" id="WP_259831135.1">
    <property type="nucleotide sequence ID" value="NZ_JANZQH010000011.1"/>
</dbReference>
<dbReference type="Proteomes" id="UP001142057">
    <property type="component" value="Unassembled WGS sequence"/>
</dbReference>
<name>A0ABT2ILQ0_9FLAO</name>
<gene>
    <name evidence="2" type="ORF">NZD88_18670</name>
</gene>
<evidence type="ECO:0000256" key="1">
    <source>
        <dbReference type="SAM" id="Coils"/>
    </source>
</evidence>
<accession>A0ABT2ILQ0</accession>
<comment type="caution">
    <text evidence="2">The sequence shown here is derived from an EMBL/GenBank/DDBJ whole genome shotgun (WGS) entry which is preliminary data.</text>
</comment>
<protein>
    <submittedName>
        <fullName evidence="2">Uncharacterized protein</fullName>
    </submittedName>
</protein>
<feature type="coiled-coil region" evidence="1">
    <location>
        <begin position="80"/>
        <end position="107"/>
    </location>
</feature>
<keyword evidence="3" id="KW-1185">Reference proteome</keyword>
<evidence type="ECO:0000313" key="3">
    <source>
        <dbReference type="Proteomes" id="UP001142057"/>
    </source>
</evidence>